<feature type="transmembrane region" description="Helical" evidence="8">
    <location>
        <begin position="289"/>
        <end position="308"/>
    </location>
</feature>
<feature type="transmembrane region" description="Helical" evidence="8">
    <location>
        <begin position="83"/>
        <end position="107"/>
    </location>
</feature>
<dbReference type="Pfam" id="PF03137">
    <property type="entry name" value="OATP"/>
    <property type="match status" value="2"/>
</dbReference>
<dbReference type="NCBIfam" id="TIGR00805">
    <property type="entry name" value="oat"/>
    <property type="match status" value="1"/>
</dbReference>
<keyword evidence="8" id="KW-0406">Ion transport</keyword>
<dbReference type="InterPro" id="IPR036058">
    <property type="entry name" value="Kazal_dom_sf"/>
</dbReference>
<feature type="transmembrane region" description="Helical" evidence="8">
    <location>
        <begin position="57"/>
        <end position="76"/>
    </location>
</feature>
<dbReference type="Gene3D" id="1.20.1250.20">
    <property type="entry name" value="MFS general substrate transporter like domains"/>
    <property type="match status" value="2"/>
</dbReference>
<feature type="transmembrane region" description="Helical" evidence="8">
    <location>
        <begin position="328"/>
        <end position="355"/>
    </location>
</feature>
<keyword evidence="10" id="KW-1185">Reference proteome</keyword>
<dbReference type="PROSITE" id="PS51465">
    <property type="entry name" value="KAZAL_2"/>
    <property type="match status" value="1"/>
</dbReference>
<reference evidence="11" key="1">
    <citation type="submission" date="2022-11" db="UniProtKB">
        <authorList>
            <consortium name="WormBaseParasite"/>
        </authorList>
    </citation>
    <scope>IDENTIFICATION</scope>
</reference>
<feature type="transmembrane region" description="Helical" evidence="8">
    <location>
        <begin position="375"/>
        <end position="396"/>
    </location>
</feature>
<dbReference type="GO" id="GO:0015347">
    <property type="term" value="F:sodium-independent organic anion transmembrane transporter activity"/>
    <property type="evidence" value="ECO:0007669"/>
    <property type="project" value="TreeGrafter"/>
</dbReference>
<feature type="transmembrane region" description="Helical" evidence="8">
    <location>
        <begin position="467"/>
        <end position="488"/>
    </location>
</feature>
<evidence type="ECO:0000313" key="10">
    <source>
        <dbReference type="Proteomes" id="UP000887566"/>
    </source>
</evidence>
<sequence>MNIQELWKKRPPFDRMFCFFALYCFITILEAIGQTYITSAIQSIERQFQIPSKMSGLMVSASDFGYIPTVTIISYLGSKGNRVHWLGGGCLLIAFSNFLIATPNFMFVNDVPQLNTSIVKEKLAPPAYLLRPNVTEEELLSYPPFKERVLDFARNYLKTNTHEIPDEKNLLNTIFGDILQKINGSAVSKMARLKRSEIASTNDSDSKKGDIENLADVIRQDLIEEANGTLFFNALKAYVRRRVSEDSSSDQVKHAKDAAFSPFGYCDAIVNELRQMIDNMKCARDHTNTGSFIIIFVALFILGIGRTMPWSLGVPLIDDNVKRKNMPVYVAGMFFIKILGPAAGFSIGSLCNRLYYTLKAPEGLSPRDPSWIGAWWLGFLIIAAALVGPSLVMFFFPHSSKLESDESKDNSGDATKKSKRNLKLVDRHISKSENGVAVVPLGVKEKIADFKTSVIEILKSPIYSGSLIGRTLDMLAVKGFLVFMPKFLENHYGIPQYKVQFLLGGVSVGSFAVGLLTGSFIMRKFKLEGRKAALYLVICSMISVFLTCGQIFLGCHSVVNSVGLKGQATNYNYNTECNTDCSCDSVSLFPVCDIAGNPYFSPCHAGCRNFNATNLKLHIMHFTDCKCTEEGTVVNRDWCKDDCDSMAVAYFALAAMVKIFVGMGVIPGVLIMLRSVAPKHRSISLGLNGFAISLFGTLPSPVVWGLLIDGACLVWDKTCSGAQGACSIYEPNTLRISMHAFFVVLRCFALLADLWVLYFAKDLKLISKDESQETNGKGKEEMKQ</sequence>
<dbReference type="InterPro" id="IPR036259">
    <property type="entry name" value="MFS_trans_sf"/>
</dbReference>
<dbReference type="AlphaFoldDB" id="A0A914X316"/>
<dbReference type="WBParaSite" id="PSAMB.scaffold644size44715.g7712.t1">
    <property type="protein sequence ID" value="PSAMB.scaffold644size44715.g7712.t1"/>
    <property type="gene ID" value="PSAMB.scaffold644size44715.g7712"/>
</dbReference>
<feature type="transmembrane region" description="Helical" evidence="8">
    <location>
        <begin position="685"/>
        <end position="707"/>
    </location>
</feature>
<dbReference type="SUPFAM" id="SSF103473">
    <property type="entry name" value="MFS general substrate transporter"/>
    <property type="match status" value="1"/>
</dbReference>
<dbReference type="PANTHER" id="PTHR11388:SF76">
    <property type="entry name" value="SOLUTE CARRIER ORGANIC ANION TRANSPORTER FAMILY MEMBER"/>
    <property type="match status" value="1"/>
</dbReference>
<dbReference type="GO" id="GO:0043252">
    <property type="term" value="P:sodium-independent organic anion transport"/>
    <property type="evidence" value="ECO:0007669"/>
    <property type="project" value="TreeGrafter"/>
</dbReference>
<dbReference type="InterPro" id="IPR004156">
    <property type="entry name" value="OATP"/>
</dbReference>
<organism evidence="10 11">
    <name type="scientific">Plectus sambesii</name>
    <dbReference type="NCBI Taxonomy" id="2011161"/>
    <lineage>
        <taxon>Eukaryota</taxon>
        <taxon>Metazoa</taxon>
        <taxon>Ecdysozoa</taxon>
        <taxon>Nematoda</taxon>
        <taxon>Chromadorea</taxon>
        <taxon>Plectida</taxon>
        <taxon>Plectina</taxon>
        <taxon>Plectoidea</taxon>
        <taxon>Plectidae</taxon>
        <taxon>Plectus</taxon>
    </lineage>
</organism>
<evidence type="ECO:0000256" key="6">
    <source>
        <dbReference type="ARBA" id="ARBA00023136"/>
    </source>
</evidence>
<evidence type="ECO:0000256" key="8">
    <source>
        <dbReference type="RuleBase" id="RU362056"/>
    </source>
</evidence>
<evidence type="ECO:0000313" key="11">
    <source>
        <dbReference type="WBParaSite" id="PSAMB.scaffold644size44715.g7712.t1"/>
    </source>
</evidence>
<dbReference type="GO" id="GO:0006811">
    <property type="term" value="P:monoatomic ion transport"/>
    <property type="evidence" value="ECO:0007669"/>
    <property type="project" value="UniProtKB-KW"/>
</dbReference>
<feature type="transmembrane region" description="Helical" evidence="8">
    <location>
        <begin position="533"/>
        <end position="553"/>
    </location>
</feature>
<protein>
    <recommendedName>
        <fullName evidence="8">Solute carrier organic anion transporter family member</fullName>
    </recommendedName>
</protein>
<dbReference type="InterPro" id="IPR002350">
    <property type="entry name" value="Kazal_dom"/>
</dbReference>
<dbReference type="CDD" id="cd17336">
    <property type="entry name" value="MFS_SLCO_OATP"/>
    <property type="match status" value="1"/>
</dbReference>
<comment type="subcellular location">
    <subcellularLocation>
        <location evidence="1 8">Cell membrane</location>
        <topology evidence="1 8">Multi-pass membrane protein</topology>
    </subcellularLocation>
</comment>
<keyword evidence="3" id="KW-1003">Cell membrane</keyword>
<comment type="caution">
    <text evidence="8">Lacks conserved residue(s) required for the propagation of feature annotation.</text>
</comment>
<dbReference type="SUPFAM" id="SSF100895">
    <property type="entry name" value="Kazal-type serine protease inhibitors"/>
    <property type="match status" value="1"/>
</dbReference>
<evidence type="ECO:0000259" key="9">
    <source>
        <dbReference type="PROSITE" id="PS51465"/>
    </source>
</evidence>
<dbReference type="PANTHER" id="PTHR11388">
    <property type="entry name" value="ORGANIC ANION TRANSPORTER"/>
    <property type="match status" value="1"/>
</dbReference>
<proteinExistence type="inferred from homology"/>
<feature type="transmembrane region" description="Helical" evidence="8">
    <location>
        <begin position="647"/>
        <end position="673"/>
    </location>
</feature>
<comment type="similarity">
    <text evidence="2 8">Belongs to the organo anion transporter (TC 2.A.60) family.</text>
</comment>
<keyword evidence="7" id="KW-1015">Disulfide bond</keyword>
<feature type="transmembrane region" description="Helical" evidence="8">
    <location>
        <begin position="500"/>
        <end position="521"/>
    </location>
</feature>
<evidence type="ECO:0000256" key="1">
    <source>
        <dbReference type="ARBA" id="ARBA00004651"/>
    </source>
</evidence>
<evidence type="ECO:0000256" key="7">
    <source>
        <dbReference type="ARBA" id="ARBA00023157"/>
    </source>
</evidence>
<dbReference type="GO" id="GO:0016323">
    <property type="term" value="C:basolateral plasma membrane"/>
    <property type="evidence" value="ECO:0007669"/>
    <property type="project" value="TreeGrafter"/>
</dbReference>
<feature type="domain" description="Kazal-like" evidence="9">
    <location>
        <begin position="571"/>
        <end position="626"/>
    </location>
</feature>
<name>A0A914X316_9BILA</name>
<evidence type="ECO:0000256" key="3">
    <source>
        <dbReference type="ARBA" id="ARBA00022475"/>
    </source>
</evidence>
<accession>A0A914X316</accession>
<dbReference type="Proteomes" id="UP000887566">
    <property type="component" value="Unplaced"/>
</dbReference>
<keyword evidence="8" id="KW-0813">Transport</keyword>
<feature type="transmembrane region" description="Helical" evidence="8">
    <location>
        <begin position="740"/>
        <end position="760"/>
    </location>
</feature>
<evidence type="ECO:0000256" key="4">
    <source>
        <dbReference type="ARBA" id="ARBA00022692"/>
    </source>
</evidence>
<keyword evidence="6 8" id="KW-0472">Membrane</keyword>
<evidence type="ECO:0000256" key="2">
    <source>
        <dbReference type="ARBA" id="ARBA00009657"/>
    </source>
</evidence>
<keyword evidence="4 8" id="KW-0812">Transmembrane</keyword>
<keyword evidence="5 8" id="KW-1133">Transmembrane helix</keyword>
<evidence type="ECO:0000256" key="5">
    <source>
        <dbReference type="ARBA" id="ARBA00022989"/>
    </source>
</evidence>